<evidence type="ECO:0000259" key="2">
    <source>
        <dbReference type="Pfam" id="PF02900"/>
    </source>
</evidence>
<evidence type="ECO:0000256" key="1">
    <source>
        <dbReference type="SAM" id="SignalP"/>
    </source>
</evidence>
<name>A0A6P8HXX1_ACTTE</name>
<dbReference type="SUPFAM" id="SSF53213">
    <property type="entry name" value="LigB-like"/>
    <property type="match status" value="1"/>
</dbReference>
<evidence type="ECO:0000313" key="3">
    <source>
        <dbReference type="Proteomes" id="UP000515163"/>
    </source>
</evidence>
<dbReference type="InParanoid" id="A0A6P8HXX1"/>
<keyword evidence="3" id="KW-1185">Reference proteome</keyword>
<sequence length="309" mass="33934">MFFVTLLWFFFAISPVVSVFKGAFILPHGGIALDPFHFNTTNKTAKAQAWEIHKAALQVGQVITSLNPDVIILSTPHGISAAEDFVFYLSPQGYGSADTDNCVCPPCCYNLSVPMDTDVTSKLVDFLKGSNKVTFLSAFGPPGEEDVPFPLRWGEIVPIYFSKEVLGKTKFVFLSHPSRRYTDDVIMIPELYHLGSNLRHFVDSLNKSVAMVISADLAHTHLKSGPYGFSTAAEPFDNACGKWVTGQDSEVLLVEAAGYVDKALSCGYTGFVMLDGMLKSGTSINWKSHLYVNKHPSYYGMMVASFLPT</sequence>
<dbReference type="GO" id="GO:0016702">
    <property type="term" value="F:oxidoreductase activity, acting on single donors with incorporation of molecular oxygen, incorporation of two atoms of oxygen"/>
    <property type="evidence" value="ECO:0007669"/>
    <property type="project" value="UniProtKB-ARBA"/>
</dbReference>
<feature type="signal peptide" evidence="1">
    <location>
        <begin position="1"/>
        <end position="18"/>
    </location>
</feature>
<protein>
    <submittedName>
        <fullName evidence="4">Uncharacterized protein LOC116294127</fullName>
    </submittedName>
</protein>
<dbReference type="OrthoDB" id="2132071at2759"/>
<proteinExistence type="predicted"/>
<dbReference type="InterPro" id="IPR004183">
    <property type="entry name" value="Xdiol_dOase_suB"/>
</dbReference>
<dbReference type="GeneID" id="116294127"/>
<reference evidence="4" key="1">
    <citation type="submission" date="2025-08" db="UniProtKB">
        <authorList>
            <consortium name="RefSeq"/>
        </authorList>
    </citation>
    <scope>IDENTIFICATION</scope>
    <source>
        <tissue evidence="4">Tentacle</tissue>
    </source>
</reference>
<feature type="domain" description="Extradiol ring-cleavage dioxygenase class III enzyme subunit B" evidence="2">
    <location>
        <begin position="40"/>
        <end position="300"/>
    </location>
</feature>
<gene>
    <name evidence="4" type="primary">LOC116294127</name>
</gene>
<dbReference type="GO" id="GO:0008198">
    <property type="term" value="F:ferrous iron binding"/>
    <property type="evidence" value="ECO:0007669"/>
    <property type="project" value="InterPro"/>
</dbReference>
<dbReference type="Proteomes" id="UP000515163">
    <property type="component" value="Unplaced"/>
</dbReference>
<dbReference type="AlphaFoldDB" id="A0A6P8HXX1"/>
<accession>A0A6P8HXX1</accession>
<organism evidence="3 4">
    <name type="scientific">Actinia tenebrosa</name>
    <name type="common">Australian red waratah sea anemone</name>
    <dbReference type="NCBI Taxonomy" id="6105"/>
    <lineage>
        <taxon>Eukaryota</taxon>
        <taxon>Metazoa</taxon>
        <taxon>Cnidaria</taxon>
        <taxon>Anthozoa</taxon>
        <taxon>Hexacorallia</taxon>
        <taxon>Actiniaria</taxon>
        <taxon>Actiniidae</taxon>
        <taxon>Actinia</taxon>
    </lineage>
</organism>
<keyword evidence="1" id="KW-0732">Signal</keyword>
<dbReference type="Pfam" id="PF02900">
    <property type="entry name" value="LigB"/>
    <property type="match status" value="1"/>
</dbReference>
<dbReference type="Gene3D" id="3.40.830.10">
    <property type="entry name" value="LigB-like"/>
    <property type="match status" value="1"/>
</dbReference>
<dbReference type="KEGG" id="aten:116294127"/>
<dbReference type="RefSeq" id="XP_031557520.1">
    <property type="nucleotide sequence ID" value="XM_031701660.1"/>
</dbReference>
<evidence type="ECO:0000313" key="4">
    <source>
        <dbReference type="RefSeq" id="XP_031557520.1"/>
    </source>
</evidence>
<feature type="chain" id="PRO_5027640826" evidence="1">
    <location>
        <begin position="19"/>
        <end position="309"/>
    </location>
</feature>